<organism evidence="3 4">
    <name type="scientific">Obba rivulosa</name>
    <dbReference type="NCBI Taxonomy" id="1052685"/>
    <lineage>
        <taxon>Eukaryota</taxon>
        <taxon>Fungi</taxon>
        <taxon>Dikarya</taxon>
        <taxon>Basidiomycota</taxon>
        <taxon>Agaricomycotina</taxon>
        <taxon>Agaricomycetes</taxon>
        <taxon>Polyporales</taxon>
        <taxon>Gelatoporiaceae</taxon>
        <taxon>Obba</taxon>
    </lineage>
</organism>
<evidence type="ECO:0000256" key="1">
    <source>
        <dbReference type="SAM" id="MobiDB-lite"/>
    </source>
</evidence>
<feature type="transmembrane region" description="Helical" evidence="2">
    <location>
        <begin position="36"/>
        <end position="57"/>
    </location>
</feature>
<keyword evidence="2" id="KW-0812">Transmembrane</keyword>
<keyword evidence="2" id="KW-1133">Transmembrane helix</keyword>
<evidence type="ECO:0000313" key="4">
    <source>
        <dbReference type="Proteomes" id="UP000250043"/>
    </source>
</evidence>
<dbReference type="Proteomes" id="UP000250043">
    <property type="component" value="Unassembled WGS sequence"/>
</dbReference>
<dbReference type="OrthoDB" id="2756573at2759"/>
<feature type="region of interest" description="Disordered" evidence="1">
    <location>
        <begin position="172"/>
        <end position="191"/>
    </location>
</feature>
<protein>
    <submittedName>
        <fullName evidence="3">Uncharacterized protein</fullName>
    </submittedName>
</protein>
<evidence type="ECO:0000256" key="2">
    <source>
        <dbReference type="SAM" id="Phobius"/>
    </source>
</evidence>
<sequence>MKMQADRNNIKTPLFTMLLVDRMHVVLRTLEFTPRFALNIGSTYFAALLALNSLSIAGWVTNLITNTATLFVVPLLAIIVSRFLLNLRQAAYSGSHDDTHVRSATSAHSQNGLPARTNPSIEFASFVGNMGESTTDGSDSFRDPDLKWMIQDSDGARDQEADMALMVDDQHDLQEPSTHGRQSGVCEDIEL</sequence>
<keyword evidence="2" id="KW-0472">Membrane</keyword>
<gene>
    <name evidence="3" type="ORF">OBBRIDRAFT_884721</name>
</gene>
<dbReference type="EMBL" id="KV722343">
    <property type="protein sequence ID" value="OCH94531.1"/>
    <property type="molecule type" value="Genomic_DNA"/>
</dbReference>
<feature type="transmembrane region" description="Helical" evidence="2">
    <location>
        <begin position="63"/>
        <end position="85"/>
    </location>
</feature>
<evidence type="ECO:0000313" key="3">
    <source>
        <dbReference type="EMBL" id="OCH94531.1"/>
    </source>
</evidence>
<reference evidence="3 4" key="1">
    <citation type="submission" date="2016-07" db="EMBL/GenBank/DDBJ databases">
        <title>Draft genome of the white-rot fungus Obba rivulosa 3A-2.</title>
        <authorList>
            <consortium name="DOE Joint Genome Institute"/>
            <person name="Miettinen O."/>
            <person name="Riley R."/>
            <person name="Acob R."/>
            <person name="Barry K."/>
            <person name="Cullen D."/>
            <person name="De Vries R."/>
            <person name="Hainaut M."/>
            <person name="Hatakka A."/>
            <person name="Henrissat B."/>
            <person name="Hilden K."/>
            <person name="Kuo R."/>
            <person name="Labutti K."/>
            <person name="Lipzen A."/>
            <person name="Makela M.R."/>
            <person name="Sandor L."/>
            <person name="Spatafora J.W."/>
            <person name="Grigoriev I.V."/>
            <person name="Hibbett D.S."/>
        </authorList>
    </citation>
    <scope>NUCLEOTIDE SEQUENCE [LARGE SCALE GENOMIC DNA]</scope>
    <source>
        <strain evidence="3 4">3A-2</strain>
    </source>
</reference>
<name>A0A8E2DRT4_9APHY</name>
<keyword evidence="4" id="KW-1185">Reference proteome</keyword>
<accession>A0A8E2DRT4</accession>
<dbReference type="AlphaFoldDB" id="A0A8E2DRT4"/>
<proteinExistence type="predicted"/>